<feature type="chain" id="PRO_5002413207" evidence="1">
    <location>
        <begin position="20"/>
        <end position="419"/>
    </location>
</feature>
<dbReference type="InterPro" id="IPR017850">
    <property type="entry name" value="Alkaline_phosphatase_core_sf"/>
</dbReference>
<organism evidence="2 3">
    <name type="scientific">Pontibacter korlensis</name>
    <dbReference type="NCBI Taxonomy" id="400092"/>
    <lineage>
        <taxon>Bacteria</taxon>
        <taxon>Pseudomonadati</taxon>
        <taxon>Bacteroidota</taxon>
        <taxon>Cytophagia</taxon>
        <taxon>Cytophagales</taxon>
        <taxon>Hymenobacteraceae</taxon>
        <taxon>Pontibacter</taxon>
    </lineage>
</organism>
<dbReference type="STRING" id="400092.PKOR_18095"/>
<gene>
    <name evidence="2" type="ORF">PKOR_18095</name>
</gene>
<dbReference type="CDD" id="cd16018">
    <property type="entry name" value="Enpp"/>
    <property type="match status" value="1"/>
</dbReference>
<dbReference type="Gene3D" id="3.40.720.10">
    <property type="entry name" value="Alkaline Phosphatase, subunit A"/>
    <property type="match status" value="1"/>
</dbReference>
<dbReference type="KEGG" id="pko:PKOR_18095"/>
<evidence type="ECO:0000256" key="1">
    <source>
        <dbReference type="SAM" id="SignalP"/>
    </source>
</evidence>
<name>A0A0E3UXY7_9BACT</name>
<dbReference type="HOGENOM" id="CLU_017594_1_1_10"/>
<feature type="signal peptide" evidence="1">
    <location>
        <begin position="1"/>
        <end position="19"/>
    </location>
</feature>
<evidence type="ECO:0000313" key="3">
    <source>
        <dbReference type="Proteomes" id="UP000033109"/>
    </source>
</evidence>
<keyword evidence="3" id="KW-1185">Reference proteome</keyword>
<accession>A0A0E3UXY7</accession>
<dbReference type="Gene3D" id="3.30.1360.180">
    <property type="match status" value="1"/>
</dbReference>
<dbReference type="Proteomes" id="UP000033109">
    <property type="component" value="Chromosome"/>
</dbReference>
<dbReference type="PANTHER" id="PTHR10151:SF120">
    <property type="entry name" value="BIS(5'-ADENOSYL)-TRIPHOSPHATASE"/>
    <property type="match status" value="1"/>
</dbReference>
<dbReference type="Pfam" id="PF01663">
    <property type="entry name" value="Phosphodiest"/>
    <property type="match status" value="1"/>
</dbReference>
<dbReference type="SUPFAM" id="SSF53649">
    <property type="entry name" value="Alkaline phosphatase-like"/>
    <property type="match status" value="1"/>
</dbReference>
<proteinExistence type="predicted"/>
<dbReference type="RefSeq" id="WP_046312523.1">
    <property type="nucleotide sequence ID" value="NZ_CBCSCY010000041.1"/>
</dbReference>
<protein>
    <submittedName>
        <fullName evidence="2">Phosphodiesterase</fullName>
    </submittedName>
</protein>
<dbReference type="OrthoDB" id="9779418at2"/>
<dbReference type="AlphaFoldDB" id="A0A0E3UXY7"/>
<sequence length="419" mass="47564">MKRIKIFFVALLLAAPAWAQVDTAQRVEEGRSNSPEQMQKPYVIMISADGFRYDYADKFDAKNLKALRAQGVEAESMLASFPSKTFPNHYTLVTGMYPATHGLINNYFYDPQRKEHYSMRDRGKVEDASWYGGVPLWVLAEQNQMLTASFYWVGSEAPVQGVRPTYWYKYNESIPFEERVQVVVDWLNLPEVKRPHLITFYLPEVDHAGHRFGPDAPETKQAVLELDQRLKELTEAVATTGLPVNYVFVSDHGMTKIDQKNTLPLPAAIDTAKFMVSGGGMVVELHSKDKSAIKPTYKELKKEANGAFKVYTKNKLPKHLHYGTKDDKYNRVGDILLLTDAPKIFHFSDYKPSPGTHGYDPATVKDMHAVFYTWGPGVKKGIKIPSFQNIHVYPIVAELLGLKYTHKIDGNRKIAEEIL</sequence>
<dbReference type="PANTHER" id="PTHR10151">
    <property type="entry name" value="ECTONUCLEOTIDE PYROPHOSPHATASE/PHOSPHODIESTERASE"/>
    <property type="match status" value="1"/>
</dbReference>
<reference evidence="2 3" key="1">
    <citation type="journal article" date="2015" name="Sci. Rep.">
        <title>Unraveling adaptation of Pontibacter korlensis to radiation and infertility in desert through complete genome and comparative transcriptomic analysis.</title>
        <authorList>
            <person name="Dai J."/>
            <person name="Dai W."/>
            <person name="Qiu C."/>
            <person name="Yang Z."/>
            <person name="Zhang Y."/>
            <person name="Zhou M."/>
            <person name="Zhang L."/>
            <person name="Fang C."/>
            <person name="Gao Q."/>
            <person name="Yang Q."/>
            <person name="Li X."/>
            <person name="Wang Z."/>
            <person name="Wang Z."/>
            <person name="Jia Z."/>
            <person name="Chen X."/>
        </authorList>
    </citation>
    <scope>NUCLEOTIDE SEQUENCE [LARGE SCALE GENOMIC DNA]</scope>
    <source>
        <strain evidence="2 3">X14-1T</strain>
    </source>
</reference>
<keyword evidence="1" id="KW-0732">Signal</keyword>
<dbReference type="EMBL" id="CP009621">
    <property type="protein sequence ID" value="AKD04657.1"/>
    <property type="molecule type" value="Genomic_DNA"/>
</dbReference>
<dbReference type="PATRIC" id="fig|400092.3.peg.3967"/>
<evidence type="ECO:0000313" key="2">
    <source>
        <dbReference type="EMBL" id="AKD04657.1"/>
    </source>
</evidence>
<dbReference type="GO" id="GO:0016787">
    <property type="term" value="F:hydrolase activity"/>
    <property type="evidence" value="ECO:0007669"/>
    <property type="project" value="UniProtKB-ARBA"/>
</dbReference>
<dbReference type="InterPro" id="IPR002591">
    <property type="entry name" value="Phosphodiest/P_Trfase"/>
</dbReference>